<name>A0A1D2A4U6_AUXPR</name>
<reference evidence="2" key="1">
    <citation type="submission" date="2015-08" db="EMBL/GenBank/DDBJ databases">
        <authorList>
            <person name="Babu N.S."/>
            <person name="Beckwith C.J."/>
            <person name="Beseler K.G."/>
            <person name="Brison A."/>
            <person name="Carone J.V."/>
            <person name="Caskin T.P."/>
            <person name="Diamond M."/>
            <person name="Durham M.E."/>
            <person name="Foxe J.M."/>
            <person name="Go M."/>
            <person name="Henderson B.A."/>
            <person name="Jones I.B."/>
            <person name="McGettigan J.A."/>
            <person name="Micheletti S.J."/>
            <person name="Nasrallah M.E."/>
            <person name="Ortiz D."/>
            <person name="Piller C.R."/>
            <person name="Privatt S.R."/>
            <person name="Schneider S.L."/>
            <person name="Sharp S."/>
            <person name="Smith T.C."/>
            <person name="Stanton J.D."/>
            <person name="Ullery H.E."/>
            <person name="Wilson R.J."/>
            <person name="Serrano M.G."/>
            <person name="Buck G."/>
            <person name="Lee V."/>
            <person name="Wang Y."/>
            <person name="Carvalho R."/>
            <person name="Voegtly L."/>
            <person name="Shi R."/>
            <person name="Duckworth R."/>
            <person name="Johnson A."/>
            <person name="Loviza R."/>
            <person name="Walstead R."/>
            <person name="Shah Z."/>
            <person name="Kiflezghi M."/>
            <person name="Wade K."/>
            <person name="Ball S.L."/>
            <person name="Bradley K.W."/>
            <person name="Asai D.J."/>
            <person name="Bowman C.A."/>
            <person name="Russell D.A."/>
            <person name="Pope W.H."/>
            <person name="Jacobs-Sera D."/>
            <person name="Hendrix R.W."/>
            <person name="Hatfull G.F."/>
        </authorList>
    </citation>
    <scope>NUCLEOTIDE SEQUENCE</scope>
</reference>
<dbReference type="EMBL" id="GDKF01004541">
    <property type="protein sequence ID" value="JAT74081.1"/>
    <property type="molecule type" value="Transcribed_RNA"/>
</dbReference>
<protein>
    <submittedName>
        <fullName evidence="2">Uncharacterized protein</fullName>
    </submittedName>
</protein>
<feature type="region of interest" description="Disordered" evidence="1">
    <location>
        <begin position="1"/>
        <end position="27"/>
    </location>
</feature>
<feature type="region of interest" description="Disordered" evidence="1">
    <location>
        <begin position="181"/>
        <end position="233"/>
    </location>
</feature>
<feature type="region of interest" description="Disordered" evidence="1">
    <location>
        <begin position="49"/>
        <end position="152"/>
    </location>
</feature>
<feature type="non-terminal residue" evidence="2">
    <location>
        <position position="1"/>
    </location>
</feature>
<gene>
    <name evidence="2" type="ORF">g.33201</name>
</gene>
<evidence type="ECO:0000256" key="1">
    <source>
        <dbReference type="SAM" id="MobiDB-lite"/>
    </source>
</evidence>
<evidence type="ECO:0000313" key="2">
    <source>
        <dbReference type="EMBL" id="JAT74081.1"/>
    </source>
</evidence>
<sequence>GSGVARGQEGRPTAGRGLGRQTGSGAKPAAAPLRACLFALRWMPTPACPHPESPCCRHPPAAPPAPPPHNNRADAADLDAGPAARRRDGGELPHSQAPGGFRRSARRGGRCCGHGRGRGDGGQPPRDPGRGAGHALCHAPHPGLRARRGAATGARAPAHGQRHRAGPGGATCGAVLARQQPVVPDRDPGGEPGLQDRLHPVHHGGGGGAGPGRDCEGGPPLPHHPNPGGAGAVAGHVGWYAPVAPQGKGQEASPHASWRGRAGSWLARGESPGPCHILCPSVHPSAQACMSLPLLVLLSCLTSPLEHGYPACRNCVQYFHCNSK</sequence>
<feature type="compositionally biased region" description="Pro residues" evidence="1">
    <location>
        <begin position="60"/>
        <end position="69"/>
    </location>
</feature>
<accession>A0A1D2A4U6</accession>
<proteinExistence type="predicted"/>
<feature type="compositionally biased region" description="Basic and acidic residues" evidence="1">
    <location>
        <begin position="184"/>
        <end position="199"/>
    </location>
</feature>
<organism evidence="2">
    <name type="scientific">Auxenochlorella protothecoides</name>
    <name type="common">Green microalga</name>
    <name type="synonym">Chlorella protothecoides</name>
    <dbReference type="NCBI Taxonomy" id="3075"/>
    <lineage>
        <taxon>Eukaryota</taxon>
        <taxon>Viridiplantae</taxon>
        <taxon>Chlorophyta</taxon>
        <taxon>core chlorophytes</taxon>
        <taxon>Trebouxiophyceae</taxon>
        <taxon>Chlorellales</taxon>
        <taxon>Chlorellaceae</taxon>
        <taxon>Auxenochlorella</taxon>
    </lineage>
</organism>
<feature type="compositionally biased region" description="Basic residues" evidence="1">
    <location>
        <begin position="103"/>
        <end position="116"/>
    </location>
</feature>
<dbReference type="AlphaFoldDB" id="A0A1D2A4U6"/>
<feature type="non-terminal residue" evidence="2">
    <location>
        <position position="324"/>
    </location>
</feature>